<dbReference type="Proteomes" id="UP000265520">
    <property type="component" value="Unassembled WGS sequence"/>
</dbReference>
<evidence type="ECO:0000313" key="1">
    <source>
        <dbReference type="EMBL" id="MCI26774.1"/>
    </source>
</evidence>
<dbReference type="AlphaFoldDB" id="A0A392QSF8"/>
<comment type="caution">
    <text evidence="1">The sequence shown here is derived from an EMBL/GenBank/DDBJ whole genome shotgun (WGS) entry which is preliminary data.</text>
</comment>
<sequence>NHSWWCDEWCLALRITYCLVLRRHSHHDGGVSRADLDLFRLFFCSVGGLEKSLCSGSWWVWFRYCHLPFRRGSRMGGGGGRAGCAFSGGSSVRFLGDEVVLWW</sequence>
<proteinExistence type="predicted"/>
<name>A0A392QSF8_9FABA</name>
<keyword evidence="2" id="KW-1185">Reference proteome</keyword>
<protein>
    <submittedName>
        <fullName evidence="1">Uncharacterized protein</fullName>
    </submittedName>
</protein>
<evidence type="ECO:0000313" key="2">
    <source>
        <dbReference type="Proteomes" id="UP000265520"/>
    </source>
</evidence>
<organism evidence="1 2">
    <name type="scientific">Trifolium medium</name>
    <dbReference type="NCBI Taxonomy" id="97028"/>
    <lineage>
        <taxon>Eukaryota</taxon>
        <taxon>Viridiplantae</taxon>
        <taxon>Streptophyta</taxon>
        <taxon>Embryophyta</taxon>
        <taxon>Tracheophyta</taxon>
        <taxon>Spermatophyta</taxon>
        <taxon>Magnoliopsida</taxon>
        <taxon>eudicotyledons</taxon>
        <taxon>Gunneridae</taxon>
        <taxon>Pentapetalae</taxon>
        <taxon>rosids</taxon>
        <taxon>fabids</taxon>
        <taxon>Fabales</taxon>
        <taxon>Fabaceae</taxon>
        <taxon>Papilionoideae</taxon>
        <taxon>50 kb inversion clade</taxon>
        <taxon>NPAAA clade</taxon>
        <taxon>Hologalegina</taxon>
        <taxon>IRL clade</taxon>
        <taxon>Trifolieae</taxon>
        <taxon>Trifolium</taxon>
    </lineage>
</organism>
<dbReference type="EMBL" id="LXQA010155210">
    <property type="protein sequence ID" value="MCI26774.1"/>
    <property type="molecule type" value="Genomic_DNA"/>
</dbReference>
<accession>A0A392QSF8</accession>
<reference evidence="1 2" key="1">
    <citation type="journal article" date="2018" name="Front. Plant Sci.">
        <title>Red Clover (Trifolium pratense) and Zigzag Clover (T. medium) - A Picture of Genomic Similarities and Differences.</title>
        <authorList>
            <person name="Dluhosova J."/>
            <person name="Istvanek J."/>
            <person name="Nedelnik J."/>
            <person name="Repkova J."/>
        </authorList>
    </citation>
    <scope>NUCLEOTIDE SEQUENCE [LARGE SCALE GENOMIC DNA]</scope>
    <source>
        <strain evidence="2">cv. 10/8</strain>
        <tissue evidence="1">Leaf</tissue>
    </source>
</reference>
<feature type="non-terminal residue" evidence="1">
    <location>
        <position position="1"/>
    </location>
</feature>